<sequence>MAERKGVRVPIDPSTPRNRTDVAGEISGRGVETEAGTTMGRGAGGWLGSRRPVRSSTAATATNSDNRYLRAK</sequence>
<feature type="region of interest" description="Disordered" evidence="1">
    <location>
        <begin position="1"/>
        <end position="72"/>
    </location>
</feature>
<accession>A0A834I0K7</accession>
<reference evidence="2" key="1">
    <citation type="submission" date="2020-08" db="EMBL/GenBank/DDBJ databases">
        <title>Genome sequencing and assembly of the red palm weevil Rhynchophorus ferrugineus.</title>
        <authorList>
            <person name="Dias G.B."/>
            <person name="Bergman C.M."/>
            <person name="Manee M."/>
        </authorList>
    </citation>
    <scope>NUCLEOTIDE SEQUENCE</scope>
    <source>
        <strain evidence="2">AA-2017</strain>
        <tissue evidence="2">Whole larva</tissue>
    </source>
</reference>
<keyword evidence="3" id="KW-1185">Reference proteome</keyword>
<organism evidence="2 3">
    <name type="scientific">Rhynchophorus ferrugineus</name>
    <name type="common">Red palm weevil</name>
    <name type="synonym">Curculio ferrugineus</name>
    <dbReference type="NCBI Taxonomy" id="354439"/>
    <lineage>
        <taxon>Eukaryota</taxon>
        <taxon>Metazoa</taxon>
        <taxon>Ecdysozoa</taxon>
        <taxon>Arthropoda</taxon>
        <taxon>Hexapoda</taxon>
        <taxon>Insecta</taxon>
        <taxon>Pterygota</taxon>
        <taxon>Neoptera</taxon>
        <taxon>Endopterygota</taxon>
        <taxon>Coleoptera</taxon>
        <taxon>Polyphaga</taxon>
        <taxon>Cucujiformia</taxon>
        <taxon>Curculionidae</taxon>
        <taxon>Dryophthorinae</taxon>
        <taxon>Rhynchophorus</taxon>
    </lineage>
</organism>
<feature type="compositionally biased region" description="Polar residues" evidence="1">
    <location>
        <begin position="54"/>
        <end position="66"/>
    </location>
</feature>
<evidence type="ECO:0000256" key="1">
    <source>
        <dbReference type="SAM" id="MobiDB-lite"/>
    </source>
</evidence>
<dbReference type="Proteomes" id="UP000625711">
    <property type="component" value="Unassembled WGS sequence"/>
</dbReference>
<dbReference type="EMBL" id="JAACXV010013812">
    <property type="protein sequence ID" value="KAF7272210.1"/>
    <property type="molecule type" value="Genomic_DNA"/>
</dbReference>
<evidence type="ECO:0000313" key="2">
    <source>
        <dbReference type="EMBL" id="KAF7272210.1"/>
    </source>
</evidence>
<evidence type="ECO:0000313" key="3">
    <source>
        <dbReference type="Proteomes" id="UP000625711"/>
    </source>
</evidence>
<comment type="caution">
    <text evidence="2">The sequence shown here is derived from an EMBL/GenBank/DDBJ whole genome shotgun (WGS) entry which is preliminary data.</text>
</comment>
<dbReference type="AlphaFoldDB" id="A0A834I0K7"/>
<proteinExistence type="predicted"/>
<name>A0A834I0K7_RHYFE</name>
<protein>
    <submittedName>
        <fullName evidence="2">Uncharacterized protein</fullName>
    </submittedName>
</protein>
<gene>
    <name evidence="2" type="ORF">GWI33_014990</name>
</gene>